<dbReference type="NCBIfam" id="TIGR00531">
    <property type="entry name" value="BCCP"/>
    <property type="match status" value="1"/>
</dbReference>
<dbReference type="InterPro" id="IPR050709">
    <property type="entry name" value="Biotin_Carboxyl_Carrier/Decarb"/>
</dbReference>
<dbReference type="PANTHER" id="PTHR45266">
    <property type="entry name" value="OXALOACETATE DECARBOXYLASE ALPHA CHAIN"/>
    <property type="match status" value="1"/>
</dbReference>
<keyword evidence="4 9" id="KW-0444">Lipid biosynthesis</keyword>
<keyword evidence="5 9" id="KW-0276">Fatty acid metabolism</keyword>
<dbReference type="InterPro" id="IPR011053">
    <property type="entry name" value="Single_hybrid_motif"/>
</dbReference>
<keyword evidence="7 9" id="KW-0275">Fatty acid biosynthesis</keyword>
<dbReference type="CDD" id="cd06850">
    <property type="entry name" value="biotinyl_domain"/>
    <property type="match status" value="1"/>
</dbReference>
<dbReference type="InterPro" id="IPR001249">
    <property type="entry name" value="AcCoA_biotinCC"/>
</dbReference>
<dbReference type="PROSITE" id="PS50968">
    <property type="entry name" value="BIOTINYL_LIPOYL"/>
    <property type="match status" value="1"/>
</dbReference>
<proteinExistence type="predicted"/>
<dbReference type="Pfam" id="PF00364">
    <property type="entry name" value="Biotin_lipoyl"/>
    <property type="match status" value="1"/>
</dbReference>
<organism evidence="11 12">
    <name type="scientific">Ciceribacter selenitireducens ATCC BAA-1503</name>
    <dbReference type="NCBI Taxonomy" id="1336235"/>
    <lineage>
        <taxon>Bacteria</taxon>
        <taxon>Pseudomonadati</taxon>
        <taxon>Pseudomonadota</taxon>
        <taxon>Alphaproteobacteria</taxon>
        <taxon>Hyphomicrobiales</taxon>
        <taxon>Rhizobiaceae</taxon>
        <taxon>Ciceribacter</taxon>
    </lineage>
</organism>
<gene>
    <name evidence="11" type="ORF">RHIZ70_1241</name>
</gene>
<evidence type="ECO:0000313" key="11">
    <source>
        <dbReference type="EMBL" id="SSC65533.1"/>
    </source>
</evidence>
<dbReference type="RefSeq" id="WP_115668596.1">
    <property type="nucleotide sequence ID" value="NZ_UEYP01000001.1"/>
</dbReference>
<sequence>MDLATIERLMQMLENSTLNELEVSENGMRIRLAKTATRIGGAPPSPSLRRDTPEAMAAAEIAALMALPEIAETDEAVIVAGLSGTFYRAPAPGAEPYAQVGDLIEEGQTLALVEAMKMLNPVEATRGGRIAAILVGDGEPVTPGMPLILLARD</sequence>
<dbReference type="PROSITE" id="PS00188">
    <property type="entry name" value="BIOTIN"/>
    <property type="match status" value="1"/>
</dbReference>
<keyword evidence="6 9" id="KW-0443">Lipid metabolism</keyword>
<accession>A0A376ADJ8</accession>
<evidence type="ECO:0000256" key="8">
    <source>
        <dbReference type="ARBA" id="ARBA00023267"/>
    </source>
</evidence>
<dbReference type="GO" id="GO:0009317">
    <property type="term" value="C:acetyl-CoA carboxylase complex"/>
    <property type="evidence" value="ECO:0007669"/>
    <property type="project" value="InterPro"/>
</dbReference>
<dbReference type="PRINTS" id="PR01071">
    <property type="entry name" value="ACOABIOTINCC"/>
</dbReference>
<evidence type="ECO:0000256" key="7">
    <source>
        <dbReference type="ARBA" id="ARBA00023160"/>
    </source>
</evidence>
<evidence type="ECO:0000256" key="6">
    <source>
        <dbReference type="ARBA" id="ARBA00023098"/>
    </source>
</evidence>
<dbReference type="PANTHER" id="PTHR45266:SF3">
    <property type="entry name" value="OXALOACETATE DECARBOXYLASE ALPHA CHAIN"/>
    <property type="match status" value="1"/>
</dbReference>
<evidence type="ECO:0000256" key="1">
    <source>
        <dbReference type="ARBA" id="ARBA00003761"/>
    </source>
</evidence>
<keyword evidence="8 9" id="KW-0092">Biotin</keyword>
<name>A0A376ADJ8_9HYPH</name>
<dbReference type="GO" id="GO:0003989">
    <property type="term" value="F:acetyl-CoA carboxylase activity"/>
    <property type="evidence" value="ECO:0007669"/>
    <property type="project" value="InterPro"/>
</dbReference>
<dbReference type="Gene3D" id="2.40.50.100">
    <property type="match status" value="1"/>
</dbReference>
<feature type="domain" description="Lipoyl-binding" evidence="10">
    <location>
        <begin position="77"/>
        <end position="151"/>
    </location>
</feature>
<evidence type="ECO:0000259" key="10">
    <source>
        <dbReference type="PROSITE" id="PS50968"/>
    </source>
</evidence>
<comment type="pathway">
    <text evidence="2 9">Lipid metabolism; fatty acid biosynthesis.</text>
</comment>
<dbReference type="InterPro" id="IPR000089">
    <property type="entry name" value="Biotin_lipoyl"/>
</dbReference>
<dbReference type="GO" id="GO:0006633">
    <property type="term" value="P:fatty acid biosynthetic process"/>
    <property type="evidence" value="ECO:0007669"/>
    <property type="project" value="UniProtKB-UniPathway"/>
</dbReference>
<dbReference type="Proteomes" id="UP000254764">
    <property type="component" value="Unassembled WGS sequence"/>
</dbReference>
<dbReference type="UniPathway" id="UPA00094"/>
<evidence type="ECO:0000256" key="9">
    <source>
        <dbReference type="RuleBase" id="RU364072"/>
    </source>
</evidence>
<dbReference type="InterPro" id="IPR001882">
    <property type="entry name" value="Biotin_BS"/>
</dbReference>
<dbReference type="SUPFAM" id="SSF51230">
    <property type="entry name" value="Single hybrid motif"/>
    <property type="match status" value="1"/>
</dbReference>
<dbReference type="STRING" id="1336235.GCA_000518785_01673"/>
<evidence type="ECO:0000313" key="12">
    <source>
        <dbReference type="Proteomes" id="UP000254764"/>
    </source>
</evidence>
<evidence type="ECO:0000256" key="4">
    <source>
        <dbReference type="ARBA" id="ARBA00022516"/>
    </source>
</evidence>
<evidence type="ECO:0000256" key="5">
    <source>
        <dbReference type="ARBA" id="ARBA00022832"/>
    </source>
</evidence>
<dbReference type="OrthoDB" id="9811735at2"/>
<keyword evidence="12" id="KW-1185">Reference proteome</keyword>
<evidence type="ECO:0000256" key="3">
    <source>
        <dbReference type="ARBA" id="ARBA00017562"/>
    </source>
</evidence>
<reference evidence="12" key="1">
    <citation type="submission" date="2018-07" db="EMBL/GenBank/DDBJ databases">
        <authorList>
            <person name="Peiro R."/>
            <person name="Begona"/>
            <person name="Cbmso G."/>
            <person name="Lopez M."/>
            <person name="Gonzalez S."/>
        </authorList>
    </citation>
    <scope>NUCLEOTIDE SEQUENCE [LARGE SCALE GENOMIC DNA]</scope>
</reference>
<comment type="function">
    <text evidence="1 9">This protein is a component of the acetyl coenzyme A carboxylase complex; first, biotin carboxylase catalyzes the carboxylation of the carrier protein and then the transcarboxylase transfers the carboxyl group to form malonyl-CoA.</text>
</comment>
<dbReference type="EMBL" id="UEYP01000001">
    <property type="protein sequence ID" value="SSC65533.1"/>
    <property type="molecule type" value="Genomic_DNA"/>
</dbReference>
<protein>
    <recommendedName>
        <fullName evidence="3 9">Biotin carboxyl carrier protein of acetyl-CoA carboxylase</fullName>
    </recommendedName>
</protein>
<dbReference type="AlphaFoldDB" id="A0A376ADJ8"/>
<evidence type="ECO:0000256" key="2">
    <source>
        <dbReference type="ARBA" id="ARBA00005194"/>
    </source>
</evidence>